<feature type="domain" description="K Homology" evidence="3">
    <location>
        <begin position="248"/>
        <end position="322"/>
    </location>
</feature>
<reference evidence="4 5" key="1">
    <citation type="submission" date="2016-11" db="EMBL/GenBank/DDBJ databases">
        <title>The macronuclear genome of Stentor coeruleus: a giant cell with tiny introns.</title>
        <authorList>
            <person name="Slabodnick M."/>
            <person name="Ruby J.G."/>
            <person name="Reiff S.B."/>
            <person name="Swart E.C."/>
            <person name="Gosai S."/>
            <person name="Prabakaran S."/>
            <person name="Witkowska E."/>
            <person name="Larue G.E."/>
            <person name="Fisher S."/>
            <person name="Freeman R.M."/>
            <person name="Gunawardena J."/>
            <person name="Chu W."/>
            <person name="Stover N.A."/>
            <person name="Gregory B.D."/>
            <person name="Nowacki M."/>
            <person name="Derisi J."/>
            <person name="Roy S.W."/>
            <person name="Marshall W.F."/>
            <person name="Sood P."/>
        </authorList>
    </citation>
    <scope>NUCLEOTIDE SEQUENCE [LARGE SCALE GENOMIC DNA]</scope>
    <source>
        <strain evidence="4">WM001</strain>
    </source>
</reference>
<dbReference type="PROSITE" id="PS50084">
    <property type="entry name" value="KH_TYPE_1"/>
    <property type="match status" value="3"/>
</dbReference>
<name>A0A1R2AXM1_9CILI</name>
<dbReference type="SUPFAM" id="SSF54791">
    <property type="entry name" value="Eukaryotic type KH-domain (KH-domain type I)"/>
    <property type="match status" value="3"/>
</dbReference>
<sequence length="419" mass="46796">MRSRSRSRSPPIPQFPLILSFPALNLNEDITQVKYEIIKKFDVDRLHISDEVPIADGTYRFIYIYSDSLRAKLDSLKLILEAVYPERGTGEVNISFQNLIDPNSIIKHCSRGHGGTIQILPEIKGFPERQAKIVGRLTDIEKSIKEIHGFSIDKRPSPEPKLSDLDKNSMKFIIPEDCVSKFTGRGGVFVRRLKADYEVEVKIMNCQGSPCKDTDNIIALSGKHRHVKKSIKQVVIQILEALDVTGAPEQTLKVLIMSAHVKELIGPQGSIIKDISKKSGNAKIKVLSDSETEKNQEFTIVNIDGSSESKQAAACKVYEVLYKGEKPVPRPNSPDEDELKIFVSVPDQYVARLIGKNGENVKAIMSKAKCKISFQKAPIDELRSTEGEKVRMCYVSGNSYSISKGVKLLLEQISKLESI</sequence>
<dbReference type="InterPro" id="IPR004088">
    <property type="entry name" value="KH_dom_type_1"/>
</dbReference>
<gene>
    <name evidence="4" type="ORF">SteCoe_33080</name>
</gene>
<dbReference type="Gene3D" id="3.30.310.210">
    <property type="match status" value="1"/>
</dbReference>
<accession>A0A1R2AXM1</accession>
<evidence type="ECO:0000313" key="5">
    <source>
        <dbReference type="Proteomes" id="UP000187209"/>
    </source>
</evidence>
<dbReference type="AlphaFoldDB" id="A0A1R2AXM1"/>
<dbReference type="Proteomes" id="UP000187209">
    <property type="component" value="Unassembled WGS sequence"/>
</dbReference>
<protein>
    <recommendedName>
        <fullName evidence="3">K Homology domain-containing protein</fullName>
    </recommendedName>
</protein>
<dbReference type="Gene3D" id="3.30.1370.10">
    <property type="entry name" value="K Homology domain, type 1"/>
    <property type="match status" value="2"/>
</dbReference>
<dbReference type="SMART" id="SM00322">
    <property type="entry name" value="KH"/>
    <property type="match status" value="3"/>
</dbReference>
<feature type="domain" description="K Homology" evidence="3">
    <location>
        <begin position="337"/>
        <end position="414"/>
    </location>
</feature>
<dbReference type="PANTHER" id="PTHR10288">
    <property type="entry name" value="KH DOMAIN CONTAINING RNA BINDING PROTEIN"/>
    <property type="match status" value="1"/>
</dbReference>
<organism evidence="4 5">
    <name type="scientific">Stentor coeruleus</name>
    <dbReference type="NCBI Taxonomy" id="5963"/>
    <lineage>
        <taxon>Eukaryota</taxon>
        <taxon>Sar</taxon>
        <taxon>Alveolata</taxon>
        <taxon>Ciliophora</taxon>
        <taxon>Postciliodesmatophora</taxon>
        <taxon>Heterotrichea</taxon>
        <taxon>Heterotrichida</taxon>
        <taxon>Stentoridae</taxon>
        <taxon>Stentor</taxon>
    </lineage>
</organism>
<feature type="domain" description="K Homology" evidence="3">
    <location>
        <begin position="166"/>
        <end position="243"/>
    </location>
</feature>
<evidence type="ECO:0000256" key="1">
    <source>
        <dbReference type="ARBA" id="ARBA00022737"/>
    </source>
</evidence>
<keyword evidence="5" id="KW-1185">Reference proteome</keyword>
<evidence type="ECO:0000313" key="4">
    <source>
        <dbReference type="EMBL" id="OMJ69247.1"/>
    </source>
</evidence>
<dbReference type="InterPro" id="IPR004087">
    <property type="entry name" value="KH_dom"/>
</dbReference>
<evidence type="ECO:0000256" key="2">
    <source>
        <dbReference type="PROSITE-ProRule" id="PRU00117"/>
    </source>
</evidence>
<dbReference type="GO" id="GO:0003723">
    <property type="term" value="F:RNA binding"/>
    <property type="evidence" value="ECO:0007669"/>
    <property type="project" value="UniProtKB-UniRule"/>
</dbReference>
<evidence type="ECO:0000259" key="3">
    <source>
        <dbReference type="SMART" id="SM00322"/>
    </source>
</evidence>
<dbReference type="EMBL" id="MPUH01001222">
    <property type="protein sequence ID" value="OMJ69247.1"/>
    <property type="molecule type" value="Genomic_DNA"/>
</dbReference>
<keyword evidence="2" id="KW-0694">RNA-binding</keyword>
<proteinExistence type="predicted"/>
<dbReference type="OrthoDB" id="441329at2759"/>
<dbReference type="InterPro" id="IPR036612">
    <property type="entry name" value="KH_dom_type_1_sf"/>
</dbReference>
<comment type="caution">
    <text evidence="4">The sequence shown here is derived from an EMBL/GenBank/DDBJ whole genome shotgun (WGS) entry which is preliminary data.</text>
</comment>
<dbReference type="CDD" id="cd00105">
    <property type="entry name" value="KH-I"/>
    <property type="match status" value="1"/>
</dbReference>
<keyword evidence="1" id="KW-0677">Repeat</keyword>
<dbReference type="Pfam" id="PF00013">
    <property type="entry name" value="KH_1"/>
    <property type="match status" value="3"/>
</dbReference>